<feature type="region of interest" description="Disordered" evidence="2">
    <location>
        <begin position="150"/>
        <end position="182"/>
    </location>
</feature>
<reference evidence="3 4" key="1">
    <citation type="journal article" date="2018" name="ACS Chem. Biol.">
        <title>Ketoreductase domain dysfunction expands chemodiversity: malyngamide biosynthesis in the cyanobacterium Okeania hirsuta.</title>
        <authorList>
            <person name="Moss N.A."/>
            <person name="Leao T."/>
            <person name="Rankin M."/>
            <person name="McCullough T.M."/>
            <person name="Qu P."/>
            <person name="Korobeynikov A."/>
            <person name="Smith J.L."/>
            <person name="Gerwick L."/>
            <person name="Gerwick W.H."/>
        </authorList>
    </citation>
    <scope>NUCLEOTIDE SEQUENCE [LARGE SCALE GENOMIC DNA]</scope>
    <source>
        <strain evidence="3 4">PAB10Feb10-1</strain>
    </source>
</reference>
<name>A0A3N6P3K2_9CYAN</name>
<proteinExistence type="predicted"/>
<keyword evidence="1" id="KW-0175">Coiled coil</keyword>
<protein>
    <recommendedName>
        <fullName evidence="5">Plasmid segregation centromere-binding protein ParR</fullName>
    </recommendedName>
</protein>
<evidence type="ECO:0000313" key="4">
    <source>
        <dbReference type="Proteomes" id="UP000269154"/>
    </source>
</evidence>
<evidence type="ECO:0000313" key="3">
    <source>
        <dbReference type="EMBL" id="RQH19326.1"/>
    </source>
</evidence>
<comment type="caution">
    <text evidence="3">The sequence shown here is derived from an EMBL/GenBank/DDBJ whole genome shotgun (WGS) entry which is preliminary data.</text>
</comment>
<dbReference type="OrthoDB" id="468528at2"/>
<gene>
    <name evidence="3" type="ORF">D5R40_32600</name>
</gene>
<dbReference type="Proteomes" id="UP000269154">
    <property type="component" value="Unassembled WGS sequence"/>
</dbReference>
<accession>A0A3N6P3K2</accession>
<organism evidence="3 4">
    <name type="scientific">Okeania hirsuta</name>
    <dbReference type="NCBI Taxonomy" id="1458930"/>
    <lineage>
        <taxon>Bacteria</taxon>
        <taxon>Bacillati</taxon>
        <taxon>Cyanobacteriota</taxon>
        <taxon>Cyanophyceae</taxon>
        <taxon>Oscillatoriophycideae</taxon>
        <taxon>Oscillatoriales</taxon>
        <taxon>Microcoleaceae</taxon>
        <taxon>Okeania</taxon>
    </lineage>
</organism>
<dbReference type="AlphaFoldDB" id="A0A3N6P3K2"/>
<evidence type="ECO:0000256" key="1">
    <source>
        <dbReference type="SAM" id="Coils"/>
    </source>
</evidence>
<keyword evidence="4" id="KW-1185">Reference proteome</keyword>
<dbReference type="EMBL" id="RCBY01000452">
    <property type="protein sequence ID" value="RQH19326.1"/>
    <property type="molecule type" value="Genomic_DNA"/>
</dbReference>
<feature type="coiled-coil region" evidence="1">
    <location>
        <begin position="94"/>
        <end position="125"/>
    </location>
</feature>
<evidence type="ECO:0000256" key="2">
    <source>
        <dbReference type="SAM" id="MobiDB-lite"/>
    </source>
</evidence>
<sequence length="194" mass="22495">MMLWEKNQKKEVFFTEEAADKQLLVAIEKELNSQKYRTFSNLCKQALWQFLDVSSSSTELAKSASNLQRLEHRIYEKLTKHFSELETKLVSDELNTSNNTVQSNENELKKHLNQLHQQLTQIQLNLDAKFIEVMESFKTELSQIEIPITKSAQEESEELTPTNTKPTEEDLSVQQSTTDADPLLQRLSSLLEEF</sequence>
<evidence type="ECO:0008006" key="5">
    <source>
        <dbReference type="Google" id="ProtNLM"/>
    </source>
</evidence>